<name>A0A1H6ERI2_9ACTN</name>
<evidence type="ECO:0000313" key="3">
    <source>
        <dbReference type="Proteomes" id="UP000236732"/>
    </source>
</evidence>
<reference evidence="2 3" key="1">
    <citation type="submission" date="2016-10" db="EMBL/GenBank/DDBJ databases">
        <authorList>
            <person name="de Groot N.N."/>
        </authorList>
    </citation>
    <scope>NUCLEOTIDE SEQUENCE [LARGE SCALE GENOMIC DNA]</scope>
    <source>
        <strain evidence="2 3">CGMCC 4.7037</strain>
    </source>
</reference>
<dbReference type="PANTHER" id="PTHR47432">
    <property type="entry name" value="CELL WALL ASSEMBLY REGULATOR SMI1"/>
    <property type="match status" value="1"/>
</dbReference>
<dbReference type="EMBL" id="FNVT01000016">
    <property type="protein sequence ID" value="SEH00470.1"/>
    <property type="molecule type" value="Genomic_DNA"/>
</dbReference>
<dbReference type="OrthoDB" id="3287229at2"/>
<accession>A0A1H6ERI2</accession>
<sequence>MSSVSSSWRRIDAWLAAHAPATLAMLNPPATPDALKSLCVRLPDELSESLTCHDGLKEWTSLLPEQTPLSASGIAAHWRMRMEIAADIDGFVAVAPVGEPWWHPLWIPWAESADGNAHVIDQRPGPGQGRLGWAVHDGVGDFSDSWPGLTAYLNDVAQALYLGCGVRGMYPYLTCDGLLWWDFGTECRSINGEPLLPAPVGVGGQG</sequence>
<dbReference type="AlphaFoldDB" id="A0A1H6ERI2"/>
<dbReference type="InterPro" id="IPR018958">
    <property type="entry name" value="Knr4/Smi1-like_dom"/>
</dbReference>
<evidence type="ECO:0000259" key="1">
    <source>
        <dbReference type="Pfam" id="PF09346"/>
    </source>
</evidence>
<evidence type="ECO:0000313" key="2">
    <source>
        <dbReference type="EMBL" id="SEH00470.1"/>
    </source>
</evidence>
<dbReference type="InterPro" id="IPR051873">
    <property type="entry name" value="KNR4/SMI1_regulator"/>
</dbReference>
<protein>
    <submittedName>
        <fullName evidence="2">Cell wall assembly regulator SMI1</fullName>
    </submittedName>
</protein>
<dbReference type="Pfam" id="PF09346">
    <property type="entry name" value="SMI1_KNR4"/>
    <property type="match status" value="1"/>
</dbReference>
<organism evidence="2 3">
    <name type="scientific">Nonomuraea solani</name>
    <dbReference type="NCBI Taxonomy" id="1144553"/>
    <lineage>
        <taxon>Bacteria</taxon>
        <taxon>Bacillati</taxon>
        <taxon>Actinomycetota</taxon>
        <taxon>Actinomycetes</taxon>
        <taxon>Streptosporangiales</taxon>
        <taxon>Streptosporangiaceae</taxon>
        <taxon>Nonomuraea</taxon>
    </lineage>
</organism>
<dbReference type="PANTHER" id="PTHR47432:SF1">
    <property type="entry name" value="CELL WALL ASSEMBLY REGULATOR SMI1"/>
    <property type="match status" value="1"/>
</dbReference>
<proteinExistence type="predicted"/>
<dbReference type="RefSeq" id="WP_103961617.1">
    <property type="nucleotide sequence ID" value="NZ_FNVT01000016.1"/>
</dbReference>
<feature type="domain" description="Knr4/Smi1-like" evidence="1">
    <location>
        <begin position="36"/>
        <end position="154"/>
    </location>
</feature>
<dbReference type="Proteomes" id="UP000236732">
    <property type="component" value="Unassembled WGS sequence"/>
</dbReference>
<gene>
    <name evidence="2" type="ORF">SAMN05444920_116205</name>
</gene>
<keyword evidence="3" id="KW-1185">Reference proteome</keyword>